<dbReference type="PROSITE" id="PS50043">
    <property type="entry name" value="HTH_LUXR_2"/>
    <property type="match status" value="1"/>
</dbReference>
<evidence type="ECO:0000313" key="6">
    <source>
        <dbReference type="Proteomes" id="UP000269097"/>
    </source>
</evidence>
<name>A0A3G3K719_9BACL</name>
<evidence type="ECO:0000313" key="5">
    <source>
        <dbReference type="EMBL" id="AYQ75549.1"/>
    </source>
</evidence>
<dbReference type="KEGG" id="coh:EAV92_08060"/>
<keyword evidence="6" id="KW-1185">Reference proteome</keyword>
<keyword evidence="3" id="KW-0804">Transcription</keyword>
<keyword evidence="2" id="KW-0238">DNA-binding</keyword>
<organism evidence="5 6">
    <name type="scientific">Cohnella candidum</name>
    <dbReference type="NCBI Taxonomy" id="2674991"/>
    <lineage>
        <taxon>Bacteria</taxon>
        <taxon>Bacillati</taxon>
        <taxon>Bacillota</taxon>
        <taxon>Bacilli</taxon>
        <taxon>Bacillales</taxon>
        <taxon>Paenibacillaceae</taxon>
        <taxon>Cohnella</taxon>
    </lineage>
</organism>
<reference evidence="5 6" key="1">
    <citation type="submission" date="2018-10" db="EMBL/GenBank/DDBJ databases">
        <title>Genome Sequence of Cohnella sp.</title>
        <authorList>
            <person name="Srinivasan S."/>
            <person name="Kim M.K."/>
        </authorList>
    </citation>
    <scope>NUCLEOTIDE SEQUENCE [LARGE SCALE GENOMIC DNA]</scope>
    <source>
        <strain evidence="5 6">18JY8-7</strain>
    </source>
</reference>
<accession>A0A3G3K719</accession>
<sequence length="190" mass="22096">MSWAVSVIASRREFISSVNWRFQPGVGTGFHERNSFLSRDRNMSSLPVQMMSKTHNLQIFSQEVFSYFKSIIFDGDRARTESREMRRDRMSILMKTALWEPTGRGDHDFEPLFEAFGDRYSLTRREKEVLSTLLTWGLRNEDLSSTLHISVKTVKHHLASLMEKTRTRSSRELQALFLRSLLSGSTLTLQ</sequence>
<dbReference type="Gene3D" id="1.10.10.10">
    <property type="entry name" value="Winged helix-like DNA-binding domain superfamily/Winged helix DNA-binding domain"/>
    <property type="match status" value="1"/>
</dbReference>
<dbReference type="Proteomes" id="UP000269097">
    <property type="component" value="Chromosome"/>
</dbReference>
<evidence type="ECO:0000259" key="4">
    <source>
        <dbReference type="PROSITE" id="PS50043"/>
    </source>
</evidence>
<gene>
    <name evidence="5" type="ORF">EAV92_08060</name>
</gene>
<dbReference type="InterPro" id="IPR000792">
    <property type="entry name" value="Tscrpt_reg_LuxR_C"/>
</dbReference>
<feature type="domain" description="HTH luxR-type" evidence="4">
    <location>
        <begin position="115"/>
        <end position="181"/>
    </location>
</feature>
<dbReference type="EMBL" id="CP033433">
    <property type="protein sequence ID" value="AYQ75549.1"/>
    <property type="molecule type" value="Genomic_DNA"/>
</dbReference>
<dbReference type="SMART" id="SM00421">
    <property type="entry name" value="HTH_LUXR"/>
    <property type="match status" value="1"/>
</dbReference>
<evidence type="ECO:0000256" key="3">
    <source>
        <dbReference type="ARBA" id="ARBA00023163"/>
    </source>
</evidence>
<dbReference type="AlphaFoldDB" id="A0A3G3K719"/>
<dbReference type="SUPFAM" id="SSF46894">
    <property type="entry name" value="C-terminal effector domain of the bipartite response regulators"/>
    <property type="match status" value="1"/>
</dbReference>
<proteinExistence type="predicted"/>
<protein>
    <submittedName>
        <fullName evidence="5">LuxR family transcriptional regulator</fullName>
    </submittedName>
</protein>
<dbReference type="InterPro" id="IPR036388">
    <property type="entry name" value="WH-like_DNA-bd_sf"/>
</dbReference>
<dbReference type="PANTHER" id="PTHR44688">
    <property type="entry name" value="DNA-BINDING TRANSCRIPTIONAL ACTIVATOR DEVR_DOSR"/>
    <property type="match status" value="1"/>
</dbReference>
<keyword evidence="1" id="KW-0805">Transcription regulation</keyword>
<evidence type="ECO:0000256" key="2">
    <source>
        <dbReference type="ARBA" id="ARBA00023125"/>
    </source>
</evidence>
<dbReference type="PANTHER" id="PTHR44688:SF16">
    <property type="entry name" value="DNA-BINDING TRANSCRIPTIONAL ACTIVATOR DEVR_DOSR"/>
    <property type="match status" value="1"/>
</dbReference>
<dbReference type="GO" id="GO:0003677">
    <property type="term" value="F:DNA binding"/>
    <property type="evidence" value="ECO:0007669"/>
    <property type="project" value="UniProtKB-KW"/>
</dbReference>
<evidence type="ECO:0000256" key="1">
    <source>
        <dbReference type="ARBA" id="ARBA00023015"/>
    </source>
</evidence>
<dbReference type="Pfam" id="PF00196">
    <property type="entry name" value="GerE"/>
    <property type="match status" value="1"/>
</dbReference>
<dbReference type="InterPro" id="IPR016032">
    <property type="entry name" value="Sig_transdc_resp-reg_C-effctor"/>
</dbReference>
<dbReference type="GO" id="GO:0006355">
    <property type="term" value="P:regulation of DNA-templated transcription"/>
    <property type="evidence" value="ECO:0007669"/>
    <property type="project" value="InterPro"/>
</dbReference>
<dbReference type="CDD" id="cd06170">
    <property type="entry name" value="LuxR_C_like"/>
    <property type="match status" value="1"/>
</dbReference>